<name>A0A9D4QWE5_DREPO</name>
<keyword evidence="2" id="KW-0597">Phosphoprotein</keyword>
<evidence type="ECO:0000259" key="4">
    <source>
        <dbReference type="Pfam" id="PF10254"/>
    </source>
</evidence>
<feature type="compositionally biased region" description="Basic residues" evidence="3">
    <location>
        <begin position="244"/>
        <end position="254"/>
    </location>
</feature>
<feature type="domain" description="Phosphofurin acidic cluster sorting protein 1/2 C-terminal" evidence="4">
    <location>
        <begin position="451"/>
        <end position="872"/>
    </location>
</feature>
<dbReference type="PANTHER" id="PTHR13280:SF17">
    <property type="entry name" value="KRUEPPEL TARGET AT 95D, ISOFORM A"/>
    <property type="match status" value="1"/>
</dbReference>
<evidence type="ECO:0008006" key="8">
    <source>
        <dbReference type="Google" id="ProtNLM"/>
    </source>
</evidence>
<dbReference type="Pfam" id="PF10254">
    <property type="entry name" value="Pacs-1"/>
    <property type="match status" value="1"/>
</dbReference>
<feature type="compositionally biased region" description="Polar residues" evidence="3">
    <location>
        <begin position="353"/>
        <end position="365"/>
    </location>
</feature>
<reference evidence="6" key="1">
    <citation type="journal article" date="2019" name="bioRxiv">
        <title>The Genome of the Zebra Mussel, Dreissena polymorpha: A Resource for Invasive Species Research.</title>
        <authorList>
            <person name="McCartney M.A."/>
            <person name="Auch B."/>
            <person name="Kono T."/>
            <person name="Mallez S."/>
            <person name="Zhang Y."/>
            <person name="Obille A."/>
            <person name="Becker A."/>
            <person name="Abrahante J.E."/>
            <person name="Garbe J."/>
            <person name="Badalamenti J.P."/>
            <person name="Herman A."/>
            <person name="Mangelson H."/>
            <person name="Liachko I."/>
            <person name="Sullivan S."/>
            <person name="Sone E.D."/>
            <person name="Koren S."/>
            <person name="Silverstein K.A.T."/>
            <person name="Beckman K.B."/>
            <person name="Gohl D.M."/>
        </authorList>
    </citation>
    <scope>NUCLEOTIDE SEQUENCE</scope>
    <source>
        <strain evidence="6">Duluth1</strain>
        <tissue evidence="6">Whole animal</tissue>
    </source>
</reference>
<evidence type="ECO:0000256" key="2">
    <source>
        <dbReference type="ARBA" id="ARBA00022553"/>
    </source>
</evidence>
<dbReference type="AlphaFoldDB" id="A0A9D4QWE5"/>
<evidence type="ECO:0000313" key="7">
    <source>
        <dbReference type="Proteomes" id="UP000828390"/>
    </source>
</evidence>
<evidence type="ECO:0000313" key="6">
    <source>
        <dbReference type="EMBL" id="KAH3846151.1"/>
    </source>
</evidence>
<evidence type="ECO:0000259" key="5">
    <source>
        <dbReference type="Pfam" id="PF25332"/>
    </source>
</evidence>
<dbReference type="GO" id="GO:0072659">
    <property type="term" value="P:protein localization to plasma membrane"/>
    <property type="evidence" value="ECO:0007669"/>
    <property type="project" value="TreeGrafter"/>
</dbReference>
<dbReference type="PANTHER" id="PTHR13280">
    <property type="entry name" value="PHOSPHOFURIN ACIDIC CLUSTER SORTING PROTEIN"/>
    <property type="match status" value="1"/>
</dbReference>
<dbReference type="InterPro" id="IPR057541">
    <property type="entry name" value="PACS1/2_N"/>
</dbReference>
<sequence>MGDETREHLLLTCKAHTEVRSEGMNMLQQIIGRQELASILEVEKSSPNCVPRNCSLRLTRLMVLKPLENELTSVIIAMKMQSSKRVLRSNEIEMPISGIADVPLDISFSLQYPHFLKRDGNKLQVMLQRRKRYKNRPIIGYKTLAIGHLNMAEVLQHSSSKELSLYTDGKDHKILVAKVGMLNISSTPIDKEENQNGRRKPGASDVDRSPDIDADSEEDENEEENWSNDEMSDSEPTMLDDGHLRKRGVGRSKVRPTMNRQRNLKQKFVALLKRFKISDEVLDAEADNVLGDGGNPGDIEDLIEQLEDLSDSDPDLDTMSVMSTPKPRLRPFFTGKGSTHDIDCQSLTEDTLRANVNSDDSSNSQAERDTDPEILEAPMSTSLDVPTCREPVKSEPYKRNSHPQTLSTLQKPPIQRERSTSYKEKAEKKSNRPLDRCNSTGWVDQSPRKVLLDQLSSVLGASDDKLPDSLFLVNTADWQGQLLVQKLQEKPLRVICTCSEADVRAAVNGIVSKIQKFCNFNSRSPHAIKLVISGGDSYINSVLRPYVEQFAAKSPDWQNYVKFLVIPLGSSMLGKYLAHIDSTYGNLFMDYAWKETFDKTEVSKLESQEVYNRVSKYLSTAGGVTQIPIAEAMVMCKGKGSDEESNQVFVPFLCEVKVGNVELMMTSMDLEEQAPQQPGTLSSSPPQNVLTVDKLLSTPPNTPNVSAITPFTGLTPPSASVPQSLAGREYVELQVDYWTGSNKPESTDKVDKSSKKDSNKVSLKSAFKYLQVSRIGSTAPVHPLADNQTFPFQLTVVTREKKQKIRIGKKSKEAENKTAIYEGISRLICTSKTLNHSLKVTVDGVDWPGVKFFQLSSQWQTHIKQFPVCVFINDNTQVT</sequence>
<feature type="compositionally biased region" description="Basic and acidic residues" evidence="3">
    <location>
        <begin position="414"/>
        <end position="435"/>
    </location>
</feature>
<keyword evidence="7" id="KW-1185">Reference proteome</keyword>
<dbReference type="InterPro" id="IPR019381">
    <property type="entry name" value="PACS1/2_C"/>
</dbReference>
<feature type="region of interest" description="Disordered" evidence="3">
    <location>
        <begin position="186"/>
        <end position="261"/>
    </location>
</feature>
<dbReference type="EMBL" id="JAIWYP010000003">
    <property type="protein sequence ID" value="KAH3846151.1"/>
    <property type="molecule type" value="Genomic_DNA"/>
</dbReference>
<protein>
    <recommendedName>
        <fullName evidence="8">Phosphofurin acidic cluster sorting protein 2</fullName>
    </recommendedName>
</protein>
<feature type="region of interest" description="Disordered" evidence="3">
    <location>
        <begin position="353"/>
        <end position="439"/>
    </location>
</feature>
<evidence type="ECO:0000256" key="1">
    <source>
        <dbReference type="ARBA" id="ARBA00008590"/>
    </source>
</evidence>
<comment type="caution">
    <text evidence="6">The sequence shown here is derived from an EMBL/GenBank/DDBJ whole genome shotgun (WGS) entry which is preliminary data.</text>
</comment>
<feature type="domain" description="Phosphofurin acidic cluster sorting protein 1/2 N-terminal C2" evidence="5">
    <location>
        <begin position="41"/>
        <end position="185"/>
    </location>
</feature>
<comment type="similarity">
    <text evidence="1">Belongs to the PACS family.</text>
</comment>
<proteinExistence type="inferred from homology"/>
<reference evidence="6" key="2">
    <citation type="submission" date="2020-11" db="EMBL/GenBank/DDBJ databases">
        <authorList>
            <person name="McCartney M.A."/>
            <person name="Auch B."/>
            <person name="Kono T."/>
            <person name="Mallez S."/>
            <person name="Becker A."/>
            <person name="Gohl D.M."/>
            <person name="Silverstein K.A.T."/>
            <person name="Koren S."/>
            <person name="Bechman K.B."/>
            <person name="Herman A."/>
            <person name="Abrahante J.E."/>
            <person name="Garbe J."/>
        </authorList>
    </citation>
    <scope>NUCLEOTIDE SEQUENCE</scope>
    <source>
        <strain evidence="6">Duluth1</strain>
        <tissue evidence="6">Whole animal</tissue>
    </source>
</reference>
<gene>
    <name evidence="6" type="ORF">DPMN_088448</name>
</gene>
<evidence type="ECO:0000256" key="3">
    <source>
        <dbReference type="SAM" id="MobiDB-lite"/>
    </source>
</evidence>
<feature type="compositionally biased region" description="Acidic residues" evidence="3">
    <location>
        <begin position="212"/>
        <end position="233"/>
    </location>
</feature>
<dbReference type="Proteomes" id="UP000828390">
    <property type="component" value="Unassembled WGS sequence"/>
</dbReference>
<feature type="region of interest" description="Disordered" evidence="3">
    <location>
        <begin position="310"/>
        <end position="341"/>
    </location>
</feature>
<dbReference type="Pfam" id="PF25332">
    <property type="entry name" value="C2_PACS_N"/>
    <property type="match status" value="1"/>
</dbReference>
<accession>A0A9D4QWE5</accession>
<organism evidence="6 7">
    <name type="scientific">Dreissena polymorpha</name>
    <name type="common">Zebra mussel</name>
    <name type="synonym">Mytilus polymorpha</name>
    <dbReference type="NCBI Taxonomy" id="45954"/>
    <lineage>
        <taxon>Eukaryota</taxon>
        <taxon>Metazoa</taxon>
        <taxon>Spiralia</taxon>
        <taxon>Lophotrochozoa</taxon>
        <taxon>Mollusca</taxon>
        <taxon>Bivalvia</taxon>
        <taxon>Autobranchia</taxon>
        <taxon>Heteroconchia</taxon>
        <taxon>Euheterodonta</taxon>
        <taxon>Imparidentia</taxon>
        <taxon>Neoheterodontei</taxon>
        <taxon>Myida</taxon>
        <taxon>Dreissenoidea</taxon>
        <taxon>Dreissenidae</taxon>
        <taxon>Dreissena</taxon>
    </lineage>
</organism>